<dbReference type="CDD" id="cd02440">
    <property type="entry name" value="AdoMet_MTases"/>
    <property type="match status" value="1"/>
</dbReference>
<dbReference type="Pfam" id="PF13649">
    <property type="entry name" value="Methyltransf_25"/>
    <property type="match status" value="1"/>
</dbReference>
<dbReference type="EMBL" id="FNHL01000002">
    <property type="protein sequence ID" value="SDM38992.1"/>
    <property type="molecule type" value="Genomic_DNA"/>
</dbReference>
<keyword evidence="3" id="KW-1185">Reference proteome</keyword>
<name>A0A1G9SU73_9EURY</name>
<reference evidence="3" key="1">
    <citation type="submission" date="2016-10" db="EMBL/GenBank/DDBJ databases">
        <authorList>
            <person name="Varghese N."/>
            <person name="Submissions S."/>
        </authorList>
    </citation>
    <scope>NUCLEOTIDE SEQUENCE [LARGE SCALE GENOMIC DNA]</scope>
    <source>
        <strain evidence="3">CGMCC 1.10119</strain>
    </source>
</reference>
<organism evidence="2 3">
    <name type="scientific">Halogranum gelatinilyticum</name>
    <dbReference type="NCBI Taxonomy" id="660521"/>
    <lineage>
        <taxon>Archaea</taxon>
        <taxon>Methanobacteriati</taxon>
        <taxon>Methanobacteriota</taxon>
        <taxon>Stenosarchaea group</taxon>
        <taxon>Halobacteria</taxon>
        <taxon>Halobacteriales</taxon>
        <taxon>Haloferacaceae</taxon>
    </lineage>
</organism>
<dbReference type="STRING" id="660521.SAMN04487949_1499"/>
<protein>
    <submittedName>
        <fullName evidence="2">Methyltransferase domain-containing protein</fullName>
    </submittedName>
</protein>
<dbReference type="InterPro" id="IPR050508">
    <property type="entry name" value="Methyltransf_Superfamily"/>
</dbReference>
<sequence>MTMHRDAVRRAWDAVADDYAAKRRADGEDAALIEDLLADLPADARVLDVGCGDGQRTLTNLVGAADALGLDFSRRQLELARGAAPDARLVQADMTALPVADGAVDAITAYHAVFHVSRSQHPAVYEEFARVLAPGGRLLMTVGAGRSDATRRNWLDSGHAMYWSTPGRRATVSQLDEAGFDVVWERFVDDPLGSQALFVLAERRP</sequence>
<dbReference type="GO" id="GO:0008168">
    <property type="term" value="F:methyltransferase activity"/>
    <property type="evidence" value="ECO:0007669"/>
    <property type="project" value="UniProtKB-KW"/>
</dbReference>
<gene>
    <name evidence="2" type="ORF">SAMN04487949_1499</name>
</gene>
<evidence type="ECO:0000313" key="2">
    <source>
        <dbReference type="EMBL" id="SDM38992.1"/>
    </source>
</evidence>
<evidence type="ECO:0000259" key="1">
    <source>
        <dbReference type="Pfam" id="PF13649"/>
    </source>
</evidence>
<feature type="domain" description="Methyltransferase" evidence="1">
    <location>
        <begin position="46"/>
        <end position="136"/>
    </location>
</feature>
<dbReference type="InterPro" id="IPR041698">
    <property type="entry name" value="Methyltransf_25"/>
</dbReference>
<dbReference type="PANTHER" id="PTHR42912:SF80">
    <property type="entry name" value="METHYLTRANSFERASE DOMAIN-CONTAINING PROTEIN"/>
    <property type="match status" value="1"/>
</dbReference>
<dbReference type="Gene3D" id="3.40.50.150">
    <property type="entry name" value="Vaccinia Virus protein VP39"/>
    <property type="match status" value="1"/>
</dbReference>
<dbReference type="InterPro" id="IPR029063">
    <property type="entry name" value="SAM-dependent_MTases_sf"/>
</dbReference>
<dbReference type="SUPFAM" id="SSF53335">
    <property type="entry name" value="S-adenosyl-L-methionine-dependent methyltransferases"/>
    <property type="match status" value="1"/>
</dbReference>
<proteinExistence type="predicted"/>
<dbReference type="AlphaFoldDB" id="A0A1G9SU73"/>
<accession>A0A1G9SU73</accession>
<keyword evidence="2" id="KW-0808">Transferase</keyword>
<dbReference type="Proteomes" id="UP000199451">
    <property type="component" value="Unassembled WGS sequence"/>
</dbReference>
<keyword evidence="2" id="KW-0489">Methyltransferase</keyword>
<dbReference type="GO" id="GO:0032259">
    <property type="term" value="P:methylation"/>
    <property type="evidence" value="ECO:0007669"/>
    <property type="project" value="UniProtKB-KW"/>
</dbReference>
<evidence type="ECO:0000313" key="3">
    <source>
        <dbReference type="Proteomes" id="UP000199451"/>
    </source>
</evidence>
<dbReference type="PANTHER" id="PTHR42912">
    <property type="entry name" value="METHYLTRANSFERASE"/>
    <property type="match status" value="1"/>
</dbReference>